<dbReference type="InterPro" id="IPR014048">
    <property type="entry name" value="MethylDNA_cys_MeTrfase_DNA-bd"/>
</dbReference>
<dbReference type="CDD" id="cd06445">
    <property type="entry name" value="ATase"/>
    <property type="match status" value="1"/>
</dbReference>
<evidence type="ECO:0000256" key="3">
    <source>
        <dbReference type="ARBA" id="ARBA00022679"/>
    </source>
</evidence>
<proteinExistence type="predicted"/>
<dbReference type="SUPFAM" id="SSF53155">
    <property type="entry name" value="Methylated DNA-protein cysteine methyltransferase domain"/>
    <property type="match status" value="1"/>
</dbReference>
<dbReference type="EC" id="2.1.1.63" evidence="8"/>
<dbReference type="GO" id="GO:0032259">
    <property type="term" value="P:methylation"/>
    <property type="evidence" value="ECO:0007669"/>
    <property type="project" value="UniProtKB-KW"/>
</dbReference>
<protein>
    <submittedName>
        <fullName evidence="8">Methylated-DNA--[protein]-cysteine S-methyltransferase</fullName>
        <ecNumber evidence="8">2.1.1.63</ecNumber>
    </submittedName>
</protein>
<dbReference type="EMBL" id="DSMG01000118">
    <property type="protein sequence ID" value="HDX32156.1"/>
    <property type="molecule type" value="Genomic_DNA"/>
</dbReference>
<evidence type="ECO:0000256" key="4">
    <source>
        <dbReference type="ARBA" id="ARBA00022763"/>
    </source>
</evidence>
<evidence type="ECO:0000256" key="5">
    <source>
        <dbReference type="ARBA" id="ARBA00023204"/>
    </source>
</evidence>
<comment type="catalytic activity">
    <reaction evidence="1">
        <text>a 4-O-methyl-thymidine in DNA + L-cysteinyl-[protein] = a thymidine in DNA + S-methyl-L-cysteinyl-[protein]</text>
        <dbReference type="Rhea" id="RHEA:53428"/>
        <dbReference type="Rhea" id="RHEA-COMP:10131"/>
        <dbReference type="Rhea" id="RHEA-COMP:10132"/>
        <dbReference type="Rhea" id="RHEA-COMP:13555"/>
        <dbReference type="Rhea" id="RHEA-COMP:13556"/>
        <dbReference type="ChEBI" id="CHEBI:29950"/>
        <dbReference type="ChEBI" id="CHEBI:82612"/>
        <dbReference type="ChEBI" id="CHEBI:137386"/>
        <dbReference type="ChEBI" id="CHEBI:137387"/>
        <dbReference type="EC" id="2.1.1.63"/>
    </reaction>
</comment>
<dbReference type="InterPro" id="IPR001497">
    <property type="entry name" value="MethylDNA_cys_MeTrfase_AS"/>
</dbReference>
<dbReference type="Pfam" id="PF01035">
    <property type="entry name" value="DNA_binding_1"/>
    <property type="match status" value="1"/>
</dbReference>
<accession>A0A7C1FHU8</accession>
<dbReference type="SUPFAM" id="SSF46767">
    <property type="entry name" value="Methylated DNA-protein cysteine methyltransferase, C-terminal domain"/>
    <property type="match status" value="1"/>
</dbReference>
<dbReference type="InterPro" id="IPR036388">
    <property type="entry name" value="WH-like_DNA-bd_sf"/>
</dbReference>
<feature type="domain" description="Methylated-DNA-[protein]-cysteine S-methyltransferase DNA binding" evidence="7">
    <location>
        <begin position="84"/>
        <end position="163"/>
    </location>
</feature>
<evidence type="ECO:0000313" key="8">
    <source>
        <dbReference type="EMBL" id="HDX32156.1"/>
    </source>
</evidence>
<gene>
    <name evidence="8" type="ORF">ENQ20_11805</name>
</gene>
<dbReference type="GO" id="GO:0003908">
    <property type="term" value="F:methylated-DNA-[protein]-cysteine S-methyltransferase activity"/>
    <property type="evidence" value="ECO:0007669"/>
    <property type="project" value="UniProtKB-EC"/>
</dbReference>
<dbReference type="PROSITE" id="PS00374">
    <property type="entry name" value="MGMT"/>
    <property type="match status" value="1"/>
</dbReference>
<keyword evidence="5" id="KW-0234">DNA repair</keyword>
<evidence type="ECO:0000256" key="2">
    <source>
        <dbReference type="ARBA" id="ARBA00022603"/>
    </source>
</evidence>
<dbReference type="PANTHER" id="PTHR10815">
    <property type="entry name" value="METHYLATED-DNA--PROTEIN-CYSTEINE METHYLTRANSFERASE"/>
    <property type="match status" value="1"/>
</dbReference>
<keyword evidence="2 8" id="KW-0489">Methyltransferase</keyword>
<dbReference type="FunFam" id="1.10.10.10:FF:000410">
    <property type="entry name" value="ADA regulatory protein, putative"/>
    <property type="match status" value="1"/>
</dbReference>
<dbReference type="PANTHER" id="PTHR10815:SF14">
    <property type="entry name" value="BIFUNCTIONAL TRANSCRIPTIONAL ACTIVATOR_DNA REPAIR ENZYME ADA"/>
    <property type="match status" value="1"/>
</dbReference>
<organism evidence="8">
    <name type="scientific">Caldilinea aerophila</name>
    <dbReference type="NCBI Taxonomy" id="133453"/>
    <lineage>
        <taxon>Bacteria</taxon>
        <taxon>Bacillati</taxon>
        <taxon>Chloroflexota</taxon>
        <taxon>Caldilineae</taxon>
        <taxon>Caldilineales</taxon>
        <taxon>Caldilineaceae</taxon>
        <taxon>Caldilinea</taxon>
    </lineage>
</organism>
<evidence type="ECO:0000256" key="6">
    <source>
        <dbReference type="ARBA" id="ARBA00049348"/>
    </source>
</evidence>
<reference evidence="8" key="1">
    <citation type="journal article" date="2020" name="mSystems">
        <title>Genome- and Community-Level Interaction Insights into Carbon Utilization and Element Cycling Functions of Hydrothermarchaeota in Hydrothermal Sediment.</title>
        <authorList>
            <person name="Zhou Z."/>
            <person name="Liu Y."/>
            <person name="Xu W."/>
            <person name="Pan J."/>
            <person name="Luo Z.H."/>
            <person name="Li M."/>
        </authorList>
    </citation>
    <scope>NUCLEOTIDE SEQUENCE [LARGE SCALE GENOMIC DNA]</scope>
    <source>
        <strain evidence="8">SpSt-289</strain>
    </source>
</reference>
<dbReference type="GO" id="GO:0006281">
    <property type="term" value="P:DNA repair"/>
    <property type="evidence" value="ECO:0007669"/>
    <property type="project" value="UniProtKB-KW"/>
</dbReference>
<name>A0A7C1FHU8_9CHLR</name>
<dbReference type="AlphaFoldDB" id="A0A7C1FHU8"/>
<keyword evidence="4" id="KW-0227">DNA damage</keyword>
<keyword evidence="3 8" id="KW-0808">Transferase</keyword>
<dbReference type="NCBIfam" id="TIGR00589">
    <property type="entry name" value="ogt"/>
    <property type="match status" value="1"/>
</dbReference>
<evidence type="ECO:0000256" key="1">
    <source>
        <dbReference type="ARBA" id="ARBA00001286"/>
    </source>
</evidence>
<comment type="catalytic activity">
    <reaction evidence="6">
        <text>a 6-O-methyl-2'-deoxyguanosine in DNA + L-cysteinyl-[protein] = S-methyl-L-cysteinyl-[protein] + a 2'-deoxyguanosine in DNA</text>
        <dbReference type="Rhea" id="RHEA:24000"/>
        <dbReference type="Rhea" id="RHEA-COMP:10131"/>
        <dbReference type="Rhea" id="RHEA-COMP:10132"/>
        <dbReference type="Rhea" id="RHEA-COMP:11367"/>
        <dbReference type="Rhea" id="RHEA-COMP:11368"/>
        <dbReference type="ChEBI" id="CHEBI:29950"/>
        <dbReference type="ChEBI" id="CHEBI:82612"/>
        <dbReference type="ChEBI" id="CHEBI:85445"/>
        <dbReference type="ChEBI" id="CHEBI:85448"/>
        <dbReference type="EC" id="2.1.1.63"/>
    </reaction>
</comment>
<comment type="caution">
    <text evidence="8">The sequence shown here is derived from an EMBL/GenBank/DDBJ whole genome shotgun (WGS) entry which is preliminary data.</text>
</comment>
<dbReference type="InterPro" id="IPR036631">
    <property type="entry name" value="MGMT_N_sf"/>
</dbReference>
<dbReference type="Gene3D" id="1.10.10.10">
    <property type="entry name" value="Winged helix-like DNA-binding domain superfamily/Winged helix DNA-binding domain"/>
    <property type="match status" value="1"/>
</dbReference>
<sequence length="165" mass="18306">MERIRFGVATCELGWVLAAATDRGLCTIELGDEPAALEARLRAQFLHAHLVRDPDFGRWMEQIVAFLDAPQRELSLPLDLRGTAFQRRVWAALREVPAGEVVSYAELAARIGKPSAVRAVAGACAANHLAVAIPCHRVVRKNGDLSGYRWGVERKRRLLEKERNG</sequence>
<dbReference type="InterPro" id="IPR036217">
    <property type="entry name" value="MethylDNA_cys_MeTrfase_DNAb"/>
</dbReference>
<evidence type="ECO:0000259" key="7">
    <source>
        <dbReference type="Pfam" id="PF01035"/>
    </source>
</evidence>
<dbReference type="Gene3D" id="3.30.160.70">
    <property type="entry name" value="Methylated DNA-protein cysteine methyltransferase domain"/>
    <property type="match status" value="1"/>
</dbReference>